<dbReference type="EMBL" id="KE525369">
    <property type="protein sequence ID" value="KFB52277.1"/>
    <property type="molecule type" value="Genomic_DNA"/>
</dbReference>
<dbReference type="EMBL" id="ATLV01025137">
    <property type="status" value="NOT_ANNOTATED_CDS"/>
    <property type="molecule type" value="Genomic_DNA"/>
</dbReference>
<evidence type="ECO:0000313" key="1">
    <source>
        <dbReference type="EMBL" id="KFB52277.1"/>
    </source>
</evidence>
<reference evidence="1 3" key="1">
    <citation type="journal article" date="2014" name="BMC Genomics">
        <title>Genome sequence of Anopheles sinensis provides insight into genetics basis of mosquito competence for malaria parasites.</title>
        <authorList>
            <person name="Zhou D."/>
            <person name="Zhang D."/>
            <person name="Ding G."/>
            <person name="Shi L."/>
            <person name="Hou Q."/>
            <person name="Ye Y."/>
            <person name="Xu Y."/>
            <person name="Zhou H."/>
            <person name="Xiong C."/>
            <person name="Li S."/>
            <person name="Yu J."/>
            <person name="Hong S."/>
            <person name="Yu X."/>
            <person name="Zou P."/>
            <person name="Chen C."/>
            <person name="Chang X."/>
            <person name="Wang W."/>
            <person name="Lv Y."/>
            <person name="Sun Y."/>
            <person name="Ma L."/>
            <person name="Shen B."/>
            <person name="Zhu C."/>
        </authorList>
    </citation>
    <scope>NUCLEOTIDE SEQUENCE [LARGE SCALE GENOMIC DNA]</scope>
</reference>
<gene>
    <name evidence="1" type="ORF">ZHAS_00020395</name>
</gene>
<organism evidence="2 3">
    <name type="scientific">Anopheles sinensis</name>
    <name type="common">Mosquito</name>
    <dbReference type="NCBI Taxonomy" id="74873"/>
    <lineage>
        <taxon>Eukaryota</taxon>
        <taxon>Metazoa</taxon>
        <taxon>Ecdysozoa</taxon>
        <taxon>Arthropoda</taxon>
        <taxon>Hexapoda</taxon>
        <taxon>Insecta</taxon>
        <taxon>Pterygota</taxon>
        <taxon>Neoptera</taxon>
        <taxon>Endopterygota</taxon>
        <taxon>Diptera</taxon>
        <taxon>Nematocera</taxon>
        <taxon>Culicoidea</taxon>
        <taxon>Culicidae</taxon>
        <taxon>Anophelinae</taxon>
        <taxon>Anopheles</taxon>
    </lineage>
</organism>
<evidence type="ECO:0000313" key="2">
    <source>
        <dbReference type="EnsemblMetazoa" id="ASIC020395-PA"/>
    </source>
</evidence>
<keyword evidence="3" id="KW-1185">Reference proteome</keyword>
<reference evidence="2" key="2">
    <citation type="submission" date="2020-05" db="UniProtKB">
        <authorList>
            <consortium name="EnsemblMetazoa"/>
        </authorList>
    </citation>
    <scope>IDENTIFICATION</scope>
</reference>
<dbReference type="VEuPathDB" id="VectorBase:ASIC020395"/>
<dbReference type="Proteomes" id="UP000030765">
    <property type="component" value="Unassembled WGS sequence"/>
</dbReference>
<dbReference type="AlphaFoldDB" id="A0A084WPY3"/>
<dbReference type="EnsemblMetazoa" id="ASIC020395-RA">
    <property type="protein sequence ID" value="ASIC020395-PA"/>
    <property type="gene ID" value="ASIC020395"/>
</dbReference>
<dbReference type="VEuPathDB" id="VectorBase:ASIS013230"/>
<proteinExistence type="predicted"/>
<protein>
    <submittedName>
        <fullName evidence="1">AGAP000200-PA-like protein</fullName>
    </submittedName>
</protein>
<sequence length="61" mass="6704">MSINSWHSRRERGLPPRFGDMDNIYRSVYAGLQYDHTTLGSASAGQPNNGAVFSLEFSPSG</sequence>
<evidence type="ECO:0000313" key="3">
    <source>
        <dbReference type="Proteomes" id="UP000030765"/>
    </source>
</evidence>
<name>A0A084WPY3_ANOSI</name>
<accession>A0A084WPY3</accession>